<evidence type="ECO:0000256" key="2">
    <source>
        <dbReference type="ARBA" id="ARBA00022448"/>
    </source>
</evidence>
<feature type="transmembrane region" description="Helical" evidence="7">
    <location>
        <begin position="89"/>
        <end position="115"/>
    </location>
</feature>
<evidence type="ECO:0000256" key="6">
    <source>
        <dbReference type="ARBA" id="ARBA00023136"/>
    </source>
</evidence>
<evidence type="ECO:0000256" key="5">
    <source>
        <dbReference type="ARBA" id="ARBA00022989"/>
    </source>
</evidence>
<comment type="subcellular location">
    <subcellularLocation>
        <location evidence="1 7">Cell membrane</location>
        <topology evidence="1 7">Multi-pass membrane protein</topology>
    </subcellularLocation>
</comment>
<feature type="transmembrane region" description="Helical" evidence="7">
    <location>
        <begin position="253"/>
        <end position="275"/>
    </location>
</feature>
<keyword evidence="4 7" id="KW-0812">Transmembrane</keyword>
<dbReference type="PROSITE" id="PS50928">
    <property type="entry name" value="ABC_TM1"/>
    <property type="match status" value="1"/>
</dbReference>
<dbReference type="PANTHER" id="PTHR43386:SF6">
    <property type="entry name" value="ABC TRANSPORTER PERMEASE PROTEIN"/>
    <property type="match status" value="1"/>
</dbReference>
<dbReference type="CDD" id="cd06261">
    <property type="entry name" value="TM_PBP2"/>
    <property type="match status" value="1"/>
</dbReference>
<dbReference type="InterPro" id="IPR035906">
    <property type="entry name" value="MetI-like_sf"/>
</dbReference>
<feature type="domain" description="ABC transmembrane type-1" evidence="8">
    <location>
        <begin position="91"/>
        <end position="275"/>
    </location>
</feature>
<evidence type="ECO:0000313" key="10">
    <source>
        <dbReference type="Proteomes" id="UP000521868"/>
    </source>
</evidence>
<comment type="caution">
    <text evidence="9">The sequence shown here is derived from an EMBL/GenBank/DDBJ whole genome shotgun (WGS) entry which is preliminary data.</text>
</comment>
<feature type="transmembrane region" description="Helical" evidence="7">
    <location>
        <begin position="26"/>
        <end position="47"/>
    </location>
</feature>
<dbReference type="InterPro" id="IPR050366">
    <property type="entry name" value="BP-dependent_transpt_permease"/>
</dbReference>
<dbReference type="Pfam" id="PF00528">
    <property type="entry name" value="BPD_transp_1"/>
    <property type="match status" value="1"/>
</dbReference>
<protein>
    <submittedName>
        <fullName evidence="9">ABC transporter permease</fullName>
    </submittedName>
</protein>
<dbReference type="InterPro" id="IPR025966">
    <property type="entry name" value="OppC_N"/>
</dbReference>
<proteinExistence type="inferred from homology"/>
<reference evidence="9 10" key="1">
    <citation type="journal article" date="2020" name="Nature">
        <title>Bacterial chemolithoautotrophy via manganese oxidation.</title>
        <authorList>
            <person name="Yu H."/>
            <person name="Leadbetter J.R."/>
        </authorList>
    </citation>
    <scope>NUCLEOTIDE SEQUENCE [LARGE SCALE GENOMIC DNA]</scope>
    <source>
        <strain evidence="9 10">RBP-1</strain>
    </source>
</reference>
<keyword evidence="2 7" id="KW-0813">Transport</keyword>
<keyword evidence="3" id="KW-1003">Cell membrane</keyword>
<dbReference type="EMBL" id="VTOX01000001">
    <property type="protein sequence ID" value="NKE64300.1"/>
    <property type="molecule type" value="Genomic_DNA"/>
</dbReference>
<feature type="transmembrane region" description="Helical" evidence="7">
    <location>
        <begin position="135"/>
        <end position="160"/>
    </location>
</feature>
<dbReference type="SUPFAM" id="SSF161098">
    <property type="entry name" value="MetI-like"/>
    <property type="match status" value="1"/>
</dbReference>
<gene>
    <name evidence="9" type="ORF">RAMLITH_00580</name>
</gene>
<keyword evidence="6 7" id="KW-0472">Membrane</keyword>
<evidence type="ECO:0000256" key="7">
    <source>
        <dbReference type="RuleBase" id="RU363032"/>
    </source>
</evidence>
<accession>A0A7X6I4M2</accession>
<comment type="similarity">
    <text evidence="7">Belongs to the binding-protein-dependent transport system permease family.</text>
</comment>
<evidence type="ECO:0000256" key="3">
    <source>
        <dbReference type="ARBA" id="ARBA00022475"/>
    </source>
</evidence>
<dbReference type="InterPro" id="IPR000515">
    <property type="entry name" value="MetI-like"/>
</dbReference>
<evidence type="ECO:0000259" key="8">
    <source>
        <dbReference type="PROSITE" id="PS50928"/>
    </source>
</evidence>
<evidence type="ECO:0000313" key="9">
    <source>
        <dbReference type="EMBL" id="NKE64300.1"/>
    </source>
</evidence>
<dbReference type="GO" id="GO:0055085">
    <property type="term" value="P:transmembrane transport"/>
    <property type="evidence" value="ECO:0007669"/>
    <property type="project" value="InterPro"/>
</dbReference>
<evidence type="ECO:0000256" key="4">
    <source>
        <dbReference type="ARBA" id="ARBA00022692"/>
    </source>
</evidence>
<keyword evidence="5 7" id="KW-1133">Transmembrane helix</keyword>
<feature type="transmembrane region" description="Helical" evidence="7">
    <location>
        <begin position="207"/>
        <end position="233"/>
    </location>
</feature>
<organism evidence="9 10">
    <name type="scientific">Ramlibacter lithotrophicus</name>
    <dbReference type="NCBI Taxonomy" id="2606681"/>
    <lineage>
        <taxon>Bacteria</taxon>
        <taxon>Pseudomonadati</taxon>
        <taxon>Pseudomonadota</taxon>
        <taxon>Betaproteobacteria</taxon>
        <taxon>Burkholderiales</taxon>
        <taxon>Comamonadaceae</taxon>
        <taxon>Ramlibacter</taxon>
    </lineage>
</organism>
<dbReference type="AlphaFoldDB" id="A0A7X6I4M2"/>
<dbReference type="Pfam" id="PF12911">
    <property type="entry name" value="OppC_N"/>
    <property type="match status" value="1"/>
</dbReference>
<dbReference type="PANTHER" id="PTHR43386">
    <property type="entry name" value="OLIGOPEPTIDE TRANSPORT SYSTEM PERMEASE PROTEIN APPC"/>
    <property type="match status" value="1"/>
</dbReference>
<keyword evidence="10" id="KW-1185">Reference proteome</keyword>
<name>A0A7X6I4M2_9BURK</name>
<dbReference type="GO" id="GO:0005886">
    <property type="term" value="C:plasma membrane"/>
    <property type="evidence" value="ECO:0007669"/>
    <property type="project" value="UniProtKB-SubCell"/>
</dbReference>
<evidence type="ECO:0000256" key="1">
    <source>
        <dbReference type="ARBA" id="ARBA00004651"/>
    </source>
</evidence>
<sequence>MAPAAADEPAAPPPPALWRRLVRHRLFMTGAVILGLMLLMAVFADLIQIRPPEKMAVRFRFRTPAWEWPLGTDNYGRDIWSRLVHGARLSLTIGAAVALVTGVAGTLIGVLAGYYKRLDGVLMRLMDALMAFPAILLAIAIAAALGPSAVNAVIALAIVYTPRMARIARSTVMVVREMDYVKAAQACGARDRWIIWRHVLPNSMAPLLVQLTFIFAYAILAEAILSFLGVGPPPPTPTWGNMIAEGKDYLREAPHICLFPGLAVAFVCLALNLLGDGLRDVLDPRLRVQHG</sequence>
<dbReference type="Proteomes" id="UP000521868">
    <property type="component" value="Unassembled WGS sequence"/>
</dbReference>
<dbReference type="Gene3D" id="1.10.3720.10">
    <property type="entry name" value="MetI-like"/>
    <property type="match status" value="1"/>
</dbReference>